<comment type="subcellular location">
    <subcellularLocation>
        <location evidence="1">Cell membrane</location>
        <topology evidence="1">Multi-pass membrane protein</topology>
    </subcellularLocation>
</comment>
<dbReference type="PANTHER" id="PTHR43549:SF3">
    <property type="entry name" value="MULTIDRUG RESISTANCE PROTEIN YPNP-RELATED"/>
    <property type="match status" value="1"/>
</dbReference>
<sequence>MRMRSNLEKTILLKNMVCGEDMEGNLTKGPILKTLTKLAIPIMASSFLGTLYNLTDMAWIGLLGSKAVAGVGVGGMYTWLSQGLASMARMGGQVQVAQCIGKGNRDEANKYAQTAVQLATLMGLVYAAIVLLFLHRLIGFFKLDDAEAIAAALSYTRIACGLIVFSFLTFTLTGIYTAQGDSKTPFIANLIGLVINMILDPVLILGPGPLPELGVAGAAIATVTAQGIVMSVMIIGIFVQKKDNVLKGIRLFARIPMEYVSGICKIGIPTALQGMAYCVISMVLARMVSVFGAEAVAVQRVGGQIESLSWNTADGFAAALNAFVGQNYGANKMDRVKKGYRASLWTVGIWGLIITAIFVFVPKPIARIFFHEATAIEIAVDYLIIVGLSEAFMCVELMTVGALSGLGKTHLCSVISIIFTGARIPLAILLCRTALGLNGIWCAVSSTSIVKGIIFVATFFWITRSSRILKNNSRL</sequence>
<name>A0A564TZ63_9FIRM</name>
<dbReference type="GO" id="GO:0015297">
    <property type="term" value="F:antiporter activity"/>
    <property type="evidence" value="ECO:0007669"/>
    <property type="project" value="InterPro"/>
</dbReference>
<feature type="transmembrane region" description="Helical" evidence="7">
    <location>
        <begin position="382"/>
        <end position="404"/>
    </location>
</feature>
<dbReference type="GO" id="GO:0005886">
    <property type="term" value="C:plasma membrane"/>
    <property type="evidence" value="ECO:0007669"/>
    <property type="project" value="UniProtKB-SubCell"/>
</dbReference>
<dbReference type="EMBL" id="CABHNA010000058">
    <property type="protein sequence ID" value="VUX12509.1"/>
    <property type="molecule type" value="Genomic_DNA"/>
</dbReference>
<keyword evidence="3" id="KW-1003">Cell membrane</keyword>
<evidence type="ECO:0000256" key="1">
    <source>
        <dbReference type="ARBA" id="ARBA00004651"/>
    </source>
</evidence>
<reference evidence="8 9" key="1">
    <citation type="submission" date="2019-07" db="EMBL/GenBank/DDBJ databases">
        <authorList>
            <person name="Hibberd C M."/>
            <person name="Gehrig L. J."/>
            <person name="Chang H.-W."/>
            <person name="Venkatesh S."/>
        </authorList>
    </citation>
    <scope>NUCLEOTIDE SEQUENCE [LARGE SCALE GENOMIC DNA]</scope>
    <source>
        <strain evidence="8">Ruminococcus_torques_SSTS_Bg7063</strain>
    </source>
</reference>
<dbReference type="PIRSF" id="PIRSF006603">
    <property type="entry name" value="DinF"/>
    <property type="match status" value="1"/>
</dbReference>
<dbReference type="AlphaFoldDB" id="A0A564TZ63"/>
<evidence type="ECO:0000256" key="7">
    <source>
        <dbReference type="SAM" id="Phobius"/>
    </source>
</evidence>
<dbReference type="PANTHER" id="PTHR43549">
    <property type="entry name" value="MULTIDRUG RESISTANCE PROTEIN YPNP-RELATED"/>
    <property type="match status" value="1"/>
</dbReference>
<evidence type="ECO:0000313" key="9">
    <source>
        <dbReference type="Proteomes" id="UP000363661"/>
    </source>
</evidence>
<keyword evidence="5 7" id="KW-1133">Transmembrane helix</keyword>
<keyword evidence="6 7" id="KW-0472">Membrane</keyword>
<dbReference type="CDD" id="cd13140">
    <property type="entry name" value="MATE_like_1"/>
    <property type="match status" value="1"/>
</dbReference>
<keyword evidence="4 7" id="KW-0812">Transmembrane</keyword>
<feature type="transmembrane region" description="Helical" evidence="7">
    <location>
        <begin position="411"/>
        <end position="430"/>
    </location>
</feature>
<feature type="transmembrane region" description="Helical" evidence="7">
    <location>
        <begin position="58"/>
        <end position="80"/>
    </location>
</feature>
<feature type="transmembrane region" description="Helical" evidence="7">
    <location>
        <begin position="342"/>
        <end position="362"/>
    </location>
</feature>
<feature type="transmembrane region" description="Helical" evidence="7">
    <location>
        <begin position="35"/>
        <end position="52"/>
    </location>
</feature>
<dbReference type="Proteomes" id="UP000363661">
    <property type="component" value="Unassembled WGS sequence"/>
</dbReference>
<keyword evidence="9" id="KW-1185">Reference proteome</keyword>
<dbReference type="GO" id="GO:0042910">
    <property type="term" value="F:xenobiotic transmembrane transporter activity"/>
    <property type="evidence" value="ECO:0007669"/>
    <property type="project" value="InterPro"/>
</dbReference>
<evidence type="ECO:0000313" key="8">
    <source>
        <dbReference type="EMBL" id="VUX12509.1"/>
    </source>
</evidence>
<dbReference type="InterPro" id="IPR048279">
    <property type="entry name" value="MdtK-like"/>
</dbReference>
<feature type="transmembrane region" description="Helical" evidence="7">
    <location>
        <begin position="154"/>
        <end position="175"/>
    </location>
</feature>
<gene>
    <name evidence="8" type="primary">mepA_9</name>
    <name evidence="8" type="ORF">RTSSTS7063_01810</name>
</gene>
<evidence type="ECO:0000256" key="3">
    <source>
        <dbReference type="ARBA" id="ARBA00022475"/>
    </source>
</evidence>
<proteinExistence type="predicted"/>
<dbReference type="Pfam" id="PF01554">
    <property type="entry name" value="MatE"/>
    <property type="match status" value="2"/>
</dbReference>
<dbReference type="InterPro" id="IPR002528">
    <property type="entry name" value="MATE_fam"/>
</dbReference>
<protein>
    <submittedName>
        <fullName evidence="8">Multidrug export protein MepA</fullName>
    </submittedName>
</protein>
<accession>A0A564TZ63</accession>
<feature type="transmembrane region" description="Helical" evidence="7">
    <location>
        <begin position="436"/>
        <end position="462"/>
    </location>
</feature>
<feature type="transmembrane region" description="Helical" evidence="7">
    <location>
        <begin position="115"/>
        <end position="134"/>
    </location>
</feature>
<organism evidence="8 9">
    <name type="scientific">[Ruminococcus] torques</name>
    <dbReference type="NCBI Taxonomy" id="33039"/>
    <lineage>
        <taxon>Bacteria</taxon>
        <taxon>Bacillati</taxon>
        <taxon>Bacillota</taxon>
        <taxon>Clostridia</taxon>
        <taxon>Lachnospirales</taxon>
        <taxon>Lachnospiraceae</taxon>
        <taxon>Mediterraneibacter</taxon>
    </lineage>
</organism>
<feature type="transmembrane region" description="Helical" evidence="7">
    <location>
        <begin position="213"/>
        <end position="239"/>
    </location>
</feature>
<evidence type="ECO:0000256" key="6">
    <source>
        <dbReference type="ARBA" id="ARBA00023136"/>
    </source>
</evidence>
<dbReference type="InterPro" id="IPR052031">
    <property type="entry name" value="Membrane_Transporter-Flippase"/>
</dbReference>
<evidence type="ECO:0000256" key="5">
    <source>
        <dbReference type="ARBA" id="ARBA00022989"/>
    </source>
</evidence>
<dbReference type="NCBIfam" id="TIGR00797">
    <property type="entry name" value="matE"/>
    <property type="match status" value="1"/>
</dbReference>
<evidence type="ECO:0000256" key="4">
    <source>
        <dbReference type="ARBA" id="ARBA00022692"/>
    </source>
</evidence>
<feature type="transmembrane region" description="Helical" evidence="7">
    <location>
        <begin position="187"/>
        <end position="207"/>
    </location>
</feature>
<keyword evidence="2" id="KW-0813">Transport</keyword>
<evidence type="ECO:0000256" key="2">
    <source>
        <dbReference type="ARBA" id="ARBA00022448"/>
    </source>
</evidence>